<reference evidence="3 4" key="1">
    <citation type="submission" date="2018-07" db="EMBL/GenBank/DDBJ databases">
        <title>The complete nuclear genome of the prasinophyte Chloropicon primus (CCMP1205).</title>
        <authorList>
            <person name="Pombert J.-F."/>
            <person name="Otis C."/>
            <person name="Turmel M."/>
            <person name="Lemieux C."/>
        </authorList>
    </citation>
    <scope>NUCLEOTIDE SEQUENCE [LARGE SCALE GENOMIC DNA]</scope>
    <source>
        <strain evidence="3 4">CCMP1205</strain>
    </source>
</reference>
<sequence>MGDLQIQGGLLGSAAVVAACVGGWAWELGNCEPANAGRAVTGSGGGRTYVLGVVPFFLATPFFARATFRTEIIKGRVWGFEQKQGIGLGLNTSVNTRMTILRLRCGGLLVYNPIAPTKECRNLVRELEEELGELVQLIVLPTTLYEHKQFLKPFSKAFPQARVLVSPGQYTWPINLGSRNAGCAKAELLSDQLQLPDEIECAVLDLPPIGLSQIVRFSEAALFHPELKVLMVCDAVISVGKKPVVPISRRDLEEWADDRNTAITGLRLLGLFGVRERWNDLRAARSLKQQDPAERGAEKCAMSLGWQRMAMTSLYFGQADVLRPSKSFEQLSSRLVVPPVLGTLVYGPGKTDEVAAVVEKWSGKVAEWKFSTVIPSHFDVVSATSRDWKSAFEVWTQESPSWTYPKDDIKCLLQGGNSCRGVASPLVGRPFVLALPRQTKGRKKADMVGVQVREALGQHLRESVLSEWTDEERRRGGSDEEGVALGCYKRLLLTDLRRTAKPEGIGAVNIQTQQRGFLEGTRIIQINEAFNCAAPAKQRFDPKAWSERTRCLKMHCTDGRQDFVAIEYHHVAALPSEVPAGLKVLVKDAPIRRGALLLSPGCVHVLGGEVRPLQEANQKKVRQWNEVVSGQLGIKKEQHIDSIKKLLGRVTVTALGTDAIGDSPPAPVVAAETATTSRVLPPRELGSQSRHRGRTDGSQGPSPLIPQRKRRLSPTGVGTQQTVETANDSVTPMSSSTPSQMLGEGNTGPSLSGPPQVPQHMESLSDPRGASPLASWRSQGVSASGLEPSPRRSSFQLPVWAEDAANEMAERCTNDVEIRESQDLSPANPGFVASQAEADSDSHKRVDVDLVSDSEDSIFLEDDMDVEEGAVVVPESGQLPGVGTLLSRLANLEKSLQKGSGRVTVMGTINSLVSFSVHDGVLVTIEDGSDVTEVAICERLFQRLFGKRPKELKHASKAEREDLQKRLGEHLRSWEGTMGIERAPDGRITVVDMNRADAVSLSLELLGDLGF</sequence>
<dbReference type="InterPro" id="IPR025638">
    <property type="entry name" value="DUF4336"/>
</dbReference>
<dbReference type="PANTHER" id="PTHR33835:SF2">
    <property type="entry name" value="LYSINE-TRNA LIGASE"/>
    <property type="match status" value="1"/>
</dbReference>
<feature type="compositionally biased region" description="Polar residues" evidence="1">
    <location>
        <begin position="716"/>
        <end position="740"/>
    </location>
</feature>
<dbReference type="InterPro" id="IPR013894">
    <property type="entry name" value="RMI1_OB"/>
</dbReference>
<dbReference type="Pfam" id="PF14234">
    <property type="entry name" value="DUF4336"/>
    <property type="match status" value="2"/>
</dbReference>
<dbReference type="PANTHER" id="PTHR33835">
    <property type="entry name" value="YALI0C07656P"/>
    <property type="match status" value="1"/>
</dbReference>
<dbReference type="EMBL" id="CP031034">
    <property type="protein sequence ID" value="QDZ18008.1"/>
    <property type="molecule type" value="Genomic_DNA"/>
</dbReference>
<feature type="domain" description="RecQ mediated genome instability protein 1 OB-fold" evidence="2">
    <location>
        <begin position="521"/>
        <end position="620"/>
    </location>
</feature>
<evidence type="ECO:0000259" key="2">
    <source>
        <dbReference type="Pfam" id="PF08585"/>
    </source>
</evidence>
<gene>
    <name evidence="3" type="ORF">A3770_01p05260</name>
</gene>
<dbReference type="Proteomes" id="UP000316726">
    <property type="component" value="Chromosome 1"/>
</dbReference>
<evidence type="ECO:0000256" key="1">
    <source>
        <dbReference type="SAM" id="MobiDB-lite"/>
    </source>
</evidence>
<evidence type="ECO:0000313" key="3">
    <source>
        <dbReference type="EMBL" id="QDZ18008.1"/>
    </source>
</evidence>
<keyword evidence="4" id="KW-1185">Reference proteome</keyword>
<dbReference type="Pfam" id="PF08585">
    <property type="entry name" value="RMI1_N_C"/>
    <property type="match status" value="1"/>
</dbReference>
<dbReference type="Gene3D" id="2.40.50.770">
    <property type="entry name" value="RecQ-mediated genome instability protein Rmi1, C-terminal domain"/>
    <property type="match status" value="1"/>
</dbReference>
<dbReference type="OrthoDB" id="421671at2759"/>
<dbReference type="AlphaFoldDB" id="A0A5B8MC11"/>
<accession>A0A5B8MC11</accession>
<organism evidence="3 4">
    <name type="scientific">Chloropicon primus</name>
    <dbReference type="NCBI Taxonomy" id="1764295"/>
    <lineage>
        <taxon>Eukaryota</taxon>
        <taxon>Viridiplantae</taxon>
        <taxon>Chlorophyta</taxon>
        <taxon>Chloropicophyceae</taxon>
        <taxon>Chloropicales</taxon>
        <taxon>Chloropicaceae</taxon>
        <taxon>Chloropicon</taxon>
    </lineage>
</organism>
<evidence type="ECO:0000313" key="4">
    <source>
        <dbReference type="Proteomes" id="UP000316726"/>
    </source>
</evidence>
<feature type="region of interest" description="Disordered" evidence="1">
    <location>
        <begin position="657"/>
        <end position="794"/>
    </location>
</feature>
<protein>
    <submittedName>
        <fullName evidence="3">RecQ-mediated genome instability protein</fullName>
    </submittedName>
</protein>
<proteinExistence type="predicted"/>
<dbReference type="InterPro" id="IPR042470">
    <property type="entry name" value="RMI1_N_C_sf"/>
</dbReference>
<name>A0A5B8MC11_9CHLO</name>
<feature type="region of interest" description="Disordered" evidence="1">
    <location>
        <begin position="820"/>
        <end position="844"/>
    </location>
</feature>